<name>A0A8J4Y2U6_CHIOP</name>
<feature type="signal peptide" evidence="1">
    <location>
        <begin position="1"/>
        <end position="23"/>
    </location>
</feature>
<accession>A0A8J4Y2U6</accession>
<dbReference type="PANTHER" id="PTHR11008">
    <property type="entry name" value="PROTEIN TAKEOUT-LIKE PROTEIN"/>
    <property type="match status" value="1"/>
</dbReference>
<dbReference type="InterPro" id="IPR020234">
    <property type="entry name" value="Mite_allergen_group-7"/>
</dbReference>
<proteinExistence type="predicted"/>
<evidence type="ECO:0000313" key="3">
    <source>
        <dbReference type="Proteomes" id="UP000770661"/>
    </source>
</evidence>
<dbReference type="Gene3D" id="3.15.10.30">
    <property type="entry name" value="Haemolymph juvenile hormone binding protein"/>
    <property type="match status" value="1"/>
</dbReference>
<dbReference type="Pfam" id="PF06585">
    <property type="entry name" value="JHBP"/>
    <property type="match status" value="1"/>
</dbReference>
<evidence type="ECO:0000313" key="2">
    <source>
        <dbReference type="EMBL" id="KAG0719593.1"/>
    </source>
</evidence>
<dbReference type="InterPro" id="IPR038602">
    <property type="entry name" value="Mite_allergen_7_sf"/>
</dbReference>
<keyword evidence="1" id="KW-0732">Signal</keyword>
<dbReference type="InterPro" id="IPR038606">
    <property type="entry name" value="To_sf"/>
</dbReference>
<protein>
    <submittedName>
        <fullName evidence="2">Uncharacterized protein</fullName>
    </submittedName>
</protein>
<dbReference type="Pfam" id="PF16984">
    <property type="entry name" value="Grp7_allergen"/>
    <property type="match status" value="1"/>
</dbReference>
<dbReference type="PANTHER" id="PTHR11008:SF13">
    <property type="entry name" value="FI04421P"/>
    <property type="match status" value="1"/>
</dbReference>
<dbReference type="AlphaFoldDB" id="A0A8J4Y2U6"/>
<gene>
    <name evidence="2" type="ORF">GWK47_050120</name>
</gene>
<dbReference type="Proteomes" id="UP000770661">
    <property type="component" value="Unassembled WGS sequence"/>
</dbReference>
<reference evidence="2" key="1">
    <citation type="submission" date="2020-07" db="EMBL/GenBank/DDBJ databases">
        <title>The High-quality genome of the commercially important snow crab, Chionoecetes opilio.</title>
        <authorList>
            <person name="Jeong J.-H."/>
            <person name="Ryu S."/>
        </authorList>
    </citation>
    <scope>NUCLEOTIDE SEQUENCE</scope>
    <source>
        <strain evidence="2">MADBK_172401_WGS</strain>
        <tissue evidence="2">Digestive gland</tissue>
    </source>
</reference>
<dbReference type="Gene3D" id="3.15.10.50">
    <property type="match status" value="1"/>
</dbReference>
<comment type="caution">
    <text evidence="2">The sequence shown here is derived from an EMBL/GenBank/DDBJ whole genome shotgun (WGS) entry which is preliminary data.</text>
</comment>
<keyword evidence="3" id="KW-1185">Reference proteome</keyword>
<dbReference type="InterPro" id="IPR010562">
    <property type="entry name" value="Haemolymph_juvenile_hormone-bd"/>
</dbReference>
<evidence type="ECO:0000256" key="1">
    <source>
        <dbReference type="SAM" id="SignalP"/>
    </source>
</evidence>
<dbReference type="EMBL" id="JACEEZ010014261">
    <property type="protein sequence ID" value="KAG0719593.1"/>
    <property type="molecule type" value="Genomic_DNA"/>
</dbReference>
<sequence length="432" mass="48058">MEGRIQLCVLVVVMLTAAGKVLGQSLDIKAWMGEEPMTPVRIVNDLVEYFSVRDPHGIPVLNVPEPIHIPGTVPTTQIMFYDPYISGHSKLRLEYVNVNLTTLSAEAKISLPWFNFQGDYEWPGYFSNSEGFANITIVGIEVSLDLFFGIDDVGLLSVNPKMTLEYGDMNLNFTGLNYGHGVVVGAAGTFFSSVIQPLIIGKVQTKVQSLVNQGLEKRLQNVSFPDSISPVDFAVAKLRMDFREQGMEPVKVDDQEINLTWGVTVQLQNIELSGITTLHRTHEISAQFIDSVVYVTIQLGTQAMKGGVDWSLSASLLPGVGGHLSLELESLAMTVELQQPADIRSPPTLRKIDVKLGNFAVRSNGDGTFDYLVEALVNILPNCFRNQIMDKVEPMIHQRVQKVFNRLDVYRMVMNRLAEKEQQQREQTEATA</sequence>
<dbReference type="OrthoDB" id="6412801at2759"/>
<feature type="chain" id="PRO_5035156691" evidence="1">
    <location>
        <begin position="24"/>
        <end position="432"/>
    </location>
</feature>
<organism evidence="2 3">
    <name type="scientific">Chionoecetes opilio</name>
    <name type="common">Atlantic snow crab</name>
    <name type="synonym">Cancer opilio</name>
    <dbReference type="NCBI Taxonomy" id="41210"/>
    <lineage>
        <taxon>Eukaryota</taxon>
        <taxon>Metazoa</taxon>
        <taxon>Ecdysozoa</taxon>
        <taxon>Arthropoda</taxon>
        <taxon>Crustacea</taxon>
        <taxon>Multicrustacea</taxon>
        <taxon>Malacostraca</taxon>
        <taxon>Eumalacostraca</taxon>
        <taxon>Eucarida</taxon>
        <taxon>Decapoda</taxon>
        <taxon>Pleocyemata</taxon>
        <taxon>Brachyura</taxon>
        <taxon>Eubrachyura</taxon>
        <taxon>Majoidea</taxon>
        <taxon>Majidae</taxon>
        <taxon>Chionoecetes</taxon>
    </lineage>
</organism>